<comment type="caution">
    <text evidence="6">The sequence shown here is derived from an EMBL/GenBank/DDBJ whole genome shotgun (WGS) entry which is preliminary data.</text>
</comment>
<reference evidence="6 7" key="1">
    <citation type="journal article" date="2018" name="Nat. Ecol. Evol.">
        <title>Shark genomes provide insights into elasmobranch evolution and the origin of vertebrates.</title>
        <authorList>
            <person name="Hara Y"/>
            <person name="Yamaguchi K"/>
            <person name="Onimaru K"/>
            <person name="Kadota M"/>
            <person name="Koyanagi M"/>
            <person name="Keeley SD"/>
            <person name="Tatsumi K"/>
            <person name="Tanaka K"/>
            <person name="Motone F"/>
            <person name="Kageyama Y"/>
            <person name="Nozu R"/>
            <person name="Adachi N"/>
            <person name="Nishimura O"/>
            <person name="Nakagawa R"/>
            <person name="Tanegashima C"/>
            <person name="Kiyatake I"/>
            <person name="Matsumoto R"/>
            <person name="Murakumo K"/>
            <person name="Nishida K"/>
            <person name="Terakita A"/>
            <person name="Kuratani S"/>
            <person name="Sato K"/>
            <person name="Hyodo S Kuraku.S."/>
        </authorList>
    </citation>
    <scope>NUCLEOTIDE SEQUENCE [LARGE SCALE GENOMIC DNA]</scope>
</reference>
<proteinExistence type="predicted"/>
<dbReference type="FunFam" id="4.10.740.10:FF:000001">
    <property type="entry name" value="vitamin K-dependent protein S"/>
    <property type="match status" value="1"/>
</dbReference>
<accession>A0A401Q219</accession>
<evidence type="ECO:0000256" key="3">
    <source>
        <dbReference type="ARBA" id="ARBA00023145"/>
    </source>
</evidence>
<keyword evidence="4" id="KW-1015">Disulfide bond</keyword>
<organism evidence="6 7">
    <name type="scientific">Scyliorhinus torazame</name>
    <name type="common">Cloudy catshark</name>
    <name type="synonym">Catulus torazame</name>
    <dbReference type="NCBI Taxonomy" id="75743"/>
    <lineage>
        <taxon>Eukaryota</taxon>
        <taxon>Metazoa</taxon>
        <taxon>Chordata</taxon>
        <taxon>Craniata</taxon>
        <taxon>Vertebrata</taxon>
        <taxon>Chondrichthyes</taxon>
        <taxon>Elasmobranchii</taxon>
        <taxon>Galeomorphii</taxon>
        <taxon>Galeoidea</taxon>
        <taxon>Carcharhiniformes</taxon>
        <taxon>Scyliorhinidae</taxon>
        <taxon>Scyliorhinus</taxon>
    </lineage>
</organism>
<keyword evidence="2" id="KW-0677">Repeat</keyword>
<dbReference type="SUPFAM" id="SSF57630">
    <property type="entry name" value="GLA-domain"/>
    <property type="match status" value="1"/>
</dbReference>
<evidence type="ECO:0000256" key="2">
    <source>
        <dbReference type="ARBA" id="ARBA00022737"/>
    </source>
</evidence>
<keyword evidence="7" id="KW-1185">Reference proteome</keyword>
<dbReference type="Proteomes" id="UP000288216">
    <property type="component" value="Unassembled WGS sequence"/>
</dbReference>
<evidence type="ECO:0000256" key="4">
    <source>
        <dbReference type="ARBA" id="ARBA00023157"/>
    </source>
</evidence>
<dbReference type="STRING" id="75743.A0A401Q219"/>
<dbReference type="InterPro" id="IPR017857">
    <property type="entry name" value="Coagulation_fac-like_Gla_dom"/>
</dbReference>
<gene>
    <name evidence="6" type="ORF">scyTo_0020211</name>
</gene>
<protein>
    <recommendedName>
        <fullName evidence="5">Gla domain-containing protein</fullName>
    </recommendedName>
</protein>
<dbReference type="InterPro" id="IPR050442">
    <property type="entry name" value="Peptidase_S1_coag_factors"/>
</dbReference>
<dbReference type="PROSITE" id="PS00011">
    <property type="entry name" value="GLA_1"/>
    <property type="match status" value="1"/>
</dbReference>
<dbReference type="PROSITE" id="PS50998">
    <property type="entry name" value="GLA_2"/>
    <property type="match status" value="1"/>
</dbReference>
<dbReference type="AlphaFoldDB" id="A0A401Q219"/>
<dbReference type="GO" id="GO:0005509">
    <property type="term" value="F:calcium ion binding"/>
    <property type="evidence" value="ECO:0007669"/>
    <property type="project" value="InterPro"/>
</dbReference>
<feature type="non-terminal residue" evidence="6">
    <location>
        <position position="1"/>
    </location>
</feature>
<evidence type="ECO:0000313" key="7">
    <source>
        <dbReference type="Proteomes" id="UP000288216"/>
    </source>
</evidence>
<dbReference type="PANTHER" id="PTHR24278:SF26">
    <property type="entry name" value="COAGULATION FACTOR VII"/>
    <property type="match status" value="1"/>
</dbReference>
<name>A0A401Q219_SCYTO</name>
<dbReference type="InterPro" id="IPR000294">
    <property type="entry name" value="GLA_domain"/>
</dbReference>
<evidence type="ECO:0000259" key="5">
    <source>
        <dbReference type="PROSITE" id="PS50998"/>
    </source>
</evidence>
<dbReference type="SMART" id="SM00069">
    <property type="entry name" value="GLA"/>
    <property type="match status" value="1"/>
</dbReference>
<keyword evidence="3" id="KW-0865">Zymogen</keyword>
<dbReference type="PANTHER" id="PTHR24278">
    <property type="entry name" value="COAGULATION FACTOR"/>
    <property type="match status" value="1"/>
</dbReference>
<keyword evidence="1" id="KW-0732">Signal</keyword>
<dbReference type="OrthoDB" id="9379732at2759"/>
<dbReference type="InterPro" id="IPR035972">
    <property type="entry name" value="GLA-like_dom_SF"/>
</dbReference>
<sequence length="123" mass="14440">CTVPLLCSLNQPCVFSKNNLSTILTTAGEILKMQTKALEYRQKLLRHNQHLLEQMKPEAVRFLSRFRRANHFAEEFKAGNLERECLEETCSKEEVREIFEDDVQTNLFWDFYTGTCSLTYLNI</sequence>
<dbReference type="Pfam" id="PF00594">
    <property type="entry name" value="Gla"/>
    <property type="match status" value="1"/>
</dbReference>
<evidence type="ECO:0000313" key="6">
    <source>
        <dbReference type="EMBL" id="GCB79457.1"/>
    </source>
</evidence>
<dbReference type="GO" id="GO:0005615">
    <property type="term" value="C:extracellular space"/>
    <property type="evidence" value="ECO:0007669"/>
    <property type="project" value="TreeGrafter"/>
</dbReference>
<dbReference type="EMBL" id="BFAA01016014">
    <property type="protein sequence ID" value="GCB79457.1"/>
    <property type="molecule type" value="Genomic_DNA"/>
</dbReference>
<feature type="domain" description="Gla" evidence="5">
    <location>
        <begin position="68"/>
        <end position="114"/>
    </location>
</feature>
<evidence type="ECO:0000256" key="1">
    <source>
        <dbReference type="ARBA" id="ARBA00022729"/>
    </source>
</evidence>
<dbReference type="Gene3D" id="4.10.740.10">
    <property type="entry name" value="Coagulation Factor IX"/>
    <property type="match status" value="1"/>
</dbReference>
<dbReference type="PRINTS" id="PR00001">
    <property type="entry name" value="GLABLOOD"/>
</dbReference>